<dbReference type="STRING" id="169760.PSTEL_16975"/>
<feature type="domain" description="PAS" evidence="4">
    <location>
        <begin position="1482"/>
        <end position="1551"/>
    </location>
</feature>
<dbReference type="Gene3D" id="3.30.70.270">
    <property type="match status" value="1"/>
</dbReference>
<dbReference type="InterPro" id="IPR000719">
    <property type="entry name" value="Prot_kinase_dom"/>
</dbReference>
<evidence type="ECO:0000259" key="6">
    <source>
        <dbReference type="PROSITE" id="PS50887"/>
    </source>
</evidence>
<dbReference type="SMART" id="SM00267">
    <property type="entry name" value="GGDEF"/>
    <property type="match status" value="1"/>
</dbReference>
<evidence type="ECO:0000313" key="7">
    <source>
        <dbReference type="EMBL" id="AIQ64539.1"/>
    </source>
</evidence>
<dbReference type="InterPro" id="IPR035965">
    <property type="entry name" value="PAS-like_dom_sf"/>
</dbReference>
<dbReference type="Gene3D" id="3.30.450.20">
    <property type="entry name" value="PAS domain"/>
    <property type="match status" value="1"/>
</dbReference>
<dbReference type="EMBL" id="CP009286">
    <property type="protein sequence ID" value="AIQ64539.1"/>
    <property type="molecule type" value="Genomic_DNA"/>
</dbReference>
<dbReference type="PANTHER" id="PTHR43642:SF1">
    <property type="entry name" value="HYBRID SIGNAL TRANSDUCTION HISTIDINE KINASE G"/>
    <property type="match status" value="1"/>
</dbReference>
<dbReference type="NCBIfam" id="TIGR00254">
    <property type="entry name" value="GGDEF"/>
    <property type="match status" value="1"/>
</dbReference>
<dbReference type="GO" id="GO:0005524">
    <property type="term" value="F:ATP binding"/>
    <property type="evidence" value="ECO:0007669"/>
    <property type="project" value="InterPro"/>
</dbReference>
<dbReference type="Pfam" id="PF13191">
    <property type="entry name" value="AAA_16"/>
    <property type="match status" value="1"/>
</dbReference>
<feature type="domain" description="GGDEF" evidence="6">
    <location>
        <begin position="1670"/>
        <end position="1806"/>
    </location>
</feature>
<dbReference type="Pfam" id="PF13426">
    <property type="entry name" value="PAS_9"/>
    <property type="match status" value="1"/>
</dbReference>
<dbReference type="InterPro" id="IPR041664">
    <property type="entry name" value="AAA_16"/>
</dbReference>
<dbReference type="Gene3D" id="3.30.450.40">
    <property type="match status" value="1"/>
</dbReference>
<evidence type="ECO:0000259" key="3">
    <source>
        <dbReference type="PROSITE" id="PS50011"/>
    </source>
</evidence>
<dbReference type="InterPro" id="IPR027417">
    <property type="entry name" value="P-loop_NTPase"/>
</dbReference>
<dbReference type="FunFam" id="3.30.70.270:FF:000001">
    <property type="entry name" value="Diguanylate cyclase domain protein"/>
    <property type="match status" value="1"/>
</dbReference>
<dbReference type="InterPro" id="IPR003018">
    <property type="entry name" value="GAF"/>
</dbReference>
<dbReference type="CDD" id="cd01949">
    <property type="entry name" value="GGDEF"/>
    <property type="match status" value="1"/>
</dbReference>
<evidence type="ECO:0000259" key="5">
    <source>
        <dbReference type="PROSITE" id="PS50113"/>
    </source>
</evidence>
<dbReference type="KEGG" id="pste:PSTEL_16975"/>
<reference evidence="7 8" key="1">
    <citation type="submission" date="2014-08" db="EMBL/GenBank/DDBJ databases">
        <title>Comparative genomics of the Paenibacillus odorifer group.</title>
        <authorList>
            <person name="den Bakker H.C."/>
            <person name="Tsai Y.-C."/>
            <person name="Martin N."/>
            <person name="Korlach J."/>
            <person name="Wiedmann M."/>
        </authorList>
    </citation>
    <scope>NUCLEOTIDE SEQUENCE [LARGE SCALE GENOMIC DNA]</scope>
    <source>
        <strain evidence="7 8">DSM 14472</strain>
    </source>
</reference>
<keyword evidence="8" id="KW-1185">Reference proteome</keyword>
<dbReference type="InterPro" id="IPR029016">
    <property type="entry name" value="GAF-like_dom_sf"/>
</dbReference>
<accession>A0A089N6Z6</accession>
<dbReference type="InterPro" id="IPR053159">
    <property type="entry name" value="Hybrid_Histidine_Kinase"/>
</dbReference>
<dbReference type="InterPro" id="IPR011009">
    <property type="entry name" value="Kinase-like_dom_sf"/>
</dbReference>
<dbReference type="InterPro" id="IPR029787">
    <property type="entry name" value="Nucleotide_cyclase"/>
</dbReference>
<dbReference type="HOGENOM" id="CLU_000445_34_2_9"/>
<dbReference type="NCBIfam" id="TIGR00229">
    <property type="entry name" value="sensory_box"/>
    <property type="match status" value="1"/>
</dbReference>
<proteinExistence type="predicted"/>
<dbReference type="SUPFAM" id="SSF55781">
    <property type="entry name" value="GAF domain-like"/>
    <property type="match status" value="1"/>
</dbReference>
<dbReference type="SUPFAM" id="SSF52540">
    <property type="entry name" value="P-loop containing nucleoside triphosphate hydrolases"/>
    <property type="match status" value="1"/>
</dbReference>
<dbReference type="Gene3D" id="1.10.510.10">
    <property type="entry name" value="Transferase(Phosphotransferase) domain 1"/>
    <property type="match status" value="1"/>
</dbReference>
<dbReference type="Proteomes" id="UP000029507">
    <property type="component" value="Chromosome"/>
</dbReference>
<dbReference type="PROSITE" id="PS50112">
    <property type="entry name" value="PAS"/>
    <property type="match status" value="1"/>
</dbReference>
<feature type="domain" description="PAC" evidence="5">
    <location>
        <begin position="1555"/>
        <end position="1606"/>
    </location>
</feature>
<evidence type="ECO:0000313" key="8">
    <source>
        <dbReference type="Proteomes" id="UP000029507"/>
    </source>
</evidence>
<dbReference type="GO" id="GO:0016020">
    <property type="term" value="C:membrane"/>
    <property type="evidence" value="ECO:0007669"/>
    <property type="project" value="UniProtKB-SubCell"/>
</dbReference>
<name>A0A089N6Z6_9BACL</name>
<comment type="subcellular location">
    <subcellularLocation>
        <location evidence="1">Membrane</location>
        <topology evidence="1">Single-pass membrane protein</topology>
    </subcellularLocation>
</comment>
<dbReference type="RefSeq" id="WP_038696894.1">
    <property type="nucleotide sequence ID" value="NZ_CP009286.1"/>
</dbReference>
<dbReference type="Pfam" id="PF00990">
    <property type="entry name" value="GGDEF"/>
    <property type="match status" value="1"/>
</dbReference>
<organism evidence="7 8">
    <name type="scientific">Paenibacillus stellifer</name>
    <dbReference type="NCBI Taxonomy" id="169760"/>
    <lineage>
        <taxon>Bacteria</taxon>
        <taxon>Bacillati</taxon>
        <taxon>Bacillota</taxon>
        <taxon>Bacilli</taxon>
        <taxon>Bacillales</taxon>
        <taxon>Paenibacillaceae</taxon>
        <taxon>Paenibacillus</taxon>
    </lineage>
</organism>
<dbReference type="Gene3D" id="3.40.50.300">
    <property type="entry name" value="P-loop containing nucleotide triphosphate hydrolases"/>
    <property type="match status" value="1"/>
</dbReference>
<dbReference type="InterPro" id="IPR000014">
    <property type="entry name" value="PAS"/>
</dbReference>
<dbReference type="PROSITE" id="PS50113">
    <property type="entry name" value="PAC"/>
    <property type="match status" value="1"/>
</dbReference>
<dbReference type="GO" id="GO:0004672">
    <property type="term" value="F:protein kinase activity"/>
    <property type="evidence" value="ECO:0007669"/>
    <property type="project" value="InterPro"/>
</dbReference>
<gene>
    <name evidence="7" type="ORF">PSTEL_16975</name>
</gene>
<evidence type="ECO:0000259" key="4">
    <source>
        <dbReference type="PROSITE" id="PS50112"/>
    </source>
</evidence>
<evidence type="ECO:0000256" key="1">
    <source>
        <dbReference type="ARBA" id="ARBA00004167"/>
    </source>
</evidence>
<dbReference type="SUPFAM" id="SSF55073">
    <property type="entry name" value="Nucleotide cyclase"/>
    <property type="match status" value="1"/>
</dbReference>
<dbReference type="OrthoDB" id="9801841at2"/>
<dbReference type="PROSITE" id="PS50011">
    <property type="entry name" value="PROTEIN_KINASE_DOM"/>
    <property type="match status" value="1"/>
</dbReference>
<dbReference type="InterPro" id="IPR000700">
    <property type="entry name" value="PAS-assoc_C"/>
</dbReference>
<feature type="coiled-coil region" evidence="2">
    <location>
        <begin position="1597"/>
        <end position="1639"/>
    </location>
</feature>
<dbReference type="InterPro" id="IPR043128">
    <property type="entry name" value="Rev_trsase/Diguanyl_cyclase"/>
</dbReference>
<evidence type="ECO:0008006" key="9">
    <source>
        <dbReference type="Google" id="ProtNLM"/>
    </source>
</evidence>
<feature type="domain" description="Protein kinase" evidence="3">
    <location>
        <begin position="7"/>
        <end position="273"/>
    </location>
</feature>
<dbReference type="Pfam" id="PF00069">
    <property type="entry name" value="Pkinase"/>
    <property type="match status" value="1"/>
</dbReference>
<dbReference type="InterPro" id="IPR000160">
    <property type="entry name" value="GGDEF_dom"/>
</dbReference>
<dbReference type="CDD" id="cd14014">
    <property type="entry name" value="STKc_PknB_like"/>
    <property type="match status" value="1"/>
</dbReference>
<dbReference type="Pfam" id="PF01590">
    <property type="entry name" value="GAF"/>
    <property type="match status" value="1"/>
</dbReference>
<protein>
    <recommendedName>
        <fullName evidence="9">Diguanylate cyclase</fullName>
    </recommendedName>
</protein>
<dbReference type="SMART" id="SM00220">
    <property type="entry name" value="S_TKc"/>
    <property type="match status" value="1"/>
</dbReference>
<dbReference type="PANTHER" id="PTHR43642">
    <property type="entry name" value="HYBRID SIGNAL TRANSDUCTION HISTIDINE KINASE G"/>
    <property type="match status" value="1"/>
</dbReference>
<keyword evidence="2" id="KW-0175">Coiled coil</keyword>
<sequence length="1806" mass="206083">MTAIDNYTVLETISDNERKSVYRCRAMDTENTVILKVLKSDYAGYEEVMRFKQEFKMLKELSGKVEGVIRPISLKEENGYFVMVLEDIGGKSLKRIMGEGSIDPEMILRLMIKIVEIIGSVHEHRVIHKDIKPSNIIWDKERDIVQLIDFDLAVKLSREKAEFQNSGVLEGSLPYISPEQTGRMNRSIDYRTDFYSLGVVLYELTTGAKPFEDRDILEMIYSIIAKSAVTPHDRTGGEVSRELSSVIMKLLEKSPEDRYRSAFGIKADLQRCLAGERGFEPAEDDRKNIFGISQRIYGREEELRSLKASFHASIREKPRLMLISGDAGVGKTAFVNELHPYISREKGLFTGGKFDQYNRNIPYSALIQAIRKLILQMDAGMSVQEKSALAEVLNASLGGNGKIMTGIIPELANLIGEQPEIEHLNPAEETNRFYQTFIRLLEGLIGDERPLVLFLDDLQWADLSTLQLLGKVVLSNRLRRLFIVCAYRQQETMQGHPLFAVLEEMEKNGGQVDRVILNALPQEAAAQLIADTLFTDTASVSPLSELIYSRTKGNSFFMTEILKELHKERLIHFDETKGIWAWELDRIGQLDISENIIGFLINKLRVLPEENLHTLRLAACIGSSFDYGMLAQISRENPVMIAKSLIRAVEEDLIFPADANYSLLSGLSEDLGMQAARIPVTFRFQHDRIQQALYQMIDPETGRQLHLTIGRLMLKALPPAEIDVNIVDIVAHINKGLDYVEDMQEIDLIIGLNEQAALRAKAAFGYDAAFDFLQAARKLLPSSSWQPGEERTLALYRLFAECGYLTRHVEAADEACALLLAALKEPMAVGLIREMQANHYMYLGLMKESIEAGRKGLQTLGIQIPDKPGMGSVLKEFLKLKFRLRGLDIEDIFSKPEMTDERIRLVMRLLINIFPPAFISGESNLFAIVVLKKAELSLMYGNSPESAIAFIGYSILLSGFGDLQGAFDFGRLGIRINDKFNDVQWRGAALVLYTLFCHVWKEPWDTLKEWFGKSIESSLLIGEMMYLAHSCFYINLWDPSLEIAANLRETERYLSIIETTKYQEALNTAKLSRQHLLNLAGELSDPLSFDGGDFREADFLHGLEEARYYSGIAIYYIYKMKQFFTFEHYHEALAFLEKADSYSGTLAGSAFMVEFSLYAFLNLAYAFNGMNTAAKIKAKRRMRKELRRMGKWAVHNPDTFLQLEWLMKAEWARINGKPLEAAKGYEQAVKLSEKGSFVRYKALCYELAAKFNMDLGYSDYASYLLKQSLYYYSVWGAKGKISQLNGAYPDAARHQKEFSFNRSVTETTESIDLSSILLASQAISKEIELDHLLEALMDIVIKNAGAQRGCIIMKSQSDLLIEGEYNARDNKISVLLHRNYTDADLPDSIIRYVEESKETIIYKDAFSESEFVNDRYLNTHRPKSLVCMPLINHNQVVAIIYLENQLLTGAFTRDRMKIINLLSREMVYALENASLYADLERSEEKYRTLVNNMLDGIFINQDRKLVFANHALARLTGYELEEMLNQPFHTFIYPGERERVEGYYRNRTKGIPVPDEYETRLAHKNGERDIYVIHKVSLIEYLGRPAVQGTVKDITERKLAEEELRTHKEHLEELVNERTRELELNNQELNRNIQLIEKLSVTDELTGVYNRRYFNTVFYEEVNRAKQNKGLLTFIMFDIDHYKKFNDTYGHYEGDNALRTLGKKLREYVRPLSDFVFRLGGEEFGVVASGLTSEESWELAEGIRSVVEELRIEHAMSKTSRYLTVSVGVATVQVDAMNENDIYKLADDALYQSKAGGRNRVTLLEH</sequence>
<dbReference type="SMART" id="SM00065">
    <property type="entry name" value="GAF"/>
    <property type="match status" value="1"/>
</dbReference>
<dbReference type="SUPFAM" id="SSF55785">
    <property type="entry name" value="PYP-like sensor domain (PAS domain)"/>
    <property type="match status" value="1"/>
</dbReference>
<evidence type="ECO:0000256" key="2">
    <source>
        <dbReference type="SAM" id="Coils"/>
    </source>
</evidence>
<dbReference type="SMART" id="SM00091">
    <property type="entry name" value="PAS"/>
    <property type="match status" value="1"/>
</dbReference>
<dbReference type="SUPFAM" id="SSF56112">
    <property type="entry name" value="Protein kinase-like (PK-like)"/>
    <property type="match status" value="1"/>
</dbReference>
<dbReference type="PROSITE" id="PS50887">
    <property type="entry name" value="GGDEF"/>
    <property type="match status" value="1"/>
</dbReference>
<dbReference type="CDD" id="cd00130">
    <property type="entry name" value="PAS"/>
    <property type="match status" value="1"/>
</dbReference>